<protein>
    <submittedName>
        <fullName evidence="3">Glycosyl transferase</fullName>
    </submittedName>
</protein>
<sequence length="305" mass="35679">MVKSVQVLLSSYNGEKYIAEQIDSLLAQTHPSVDIFIRDDGSSDNTKTILKTYLRHGNIKVLWGSNKGVIPSFFELLSKASDQADYVAFCDQDDYWKRDKIEAALRQLEHIPEDTPCLYCGRVELVNEKLEHVGMYPLRKKGPSFENAIIQNIATGCTIVMNQAARKKILEKVPQYKNVIMHDWWFYLVIAAFGKVIYDKESRMLYRQHGGNTVGADHTIIGRWIKRFKRYVKKREYGFITRQAQEFMKLYGEELDKEKKKTLFRFLESRKTFSRRLLYMITGNTHRQTWSEDVISRIVLLLNMV</sequence>
<gene>
    <name evidence="3" type="ORF">ADA01nite_26210</name>
</gene>
<dbReference type="CDD" id="cd04196">
    <property type="entry name" value="GT_2_like_d"/>
    <property type="match status" value="1"/>
</dbReference>
<evidence type="ECO:0000259" key="2">
    <source>
        <dbReference type="Pfam" id="PF00535"/>
    </source>
</evidence>
<proteinExistence type="inferred from homology"/>
<keyword evidence="4" id="KW-1185">Reference proteome</keyword>
<dbReference type="Pfam" id="PF00535">
    <property type="entry name" value="Glycos_transf_2"/>
    <property type="match status" value="1"/>
</dbReference>
<dbReference type="EMBL" id="BJXX01000119">
    <property type="protein sequence ID" value="GEN35161.1"/>
    <property type="molecule type" value="Genomic_DNA"/>
</dbReference>
<evidence type="ECO:0000313" key="3">
    <source>
        <dbReference type="EMBL" id="GEN35161.1"/>
    </source>
</evidence>
<feature type="domain" description="Glycosyltransferase 2-like" evidence="2">
    <location>
        <begin position="7"/>
        <end position="172"/>
    </location>
</feature>
<accession>A0A511VA49</accession>
<evidence type="ECO:0000256" key="1">
    <source>
        <dbReference type="ARBA" id="ARBA00006739"/>
    </source>
</evidence>
<dbReference type="PANTHER" id="PTHR22916">
    <property type="entry name" value="GLYCOSYLTRANSFERASE"/>
    <property type="match status" value="1"/>
</dbReference>
<organism evidence="3 4">
    <name type="scientific">Aneurinibacillus danicus</name>
    <dbReference type="NCBI Taxonomy" id="267746"/>
    <lineage>
        <taxon>Bacteria</taxon>
        <taxon>Bacillati</taxon>
        <taxon>Bacillota</taxon>
        <taxon>Bacilli</taxon>
        <taxon>Bacillales</taxon>
        <taxon>Paenibacillaceae</taxon>
        <taxon>Aneurinibacillus group</taxon>
        <taxon>Aneurinibacillus</taxon>
    </lineage>
</organism>
<dbReference type="Proteomes" id="UP000321157">
    <property type="component" value="Unassembled WGS sequence"/>
</dbReference>
<dbReference type="InterPro" id="IPR029044">
    <property type="entry name" value="Nucleotide-diphossugar_trans"/>
</dbReference>
<comment type="caution">
    <text evidence="3">The sequence shown here is derived from an EMBL/GenBank/DDBJ whole genome shotgun (WGS) entry which is preliminary data.</text>
</comment>
<dbReference type="AlphaFoldDB" id="A0A511VA49"/>
<dbReference type="SUPFAM" id="SSF53448">
    <property type="entry name" value="Nucleotide-diphospho-sugar transferases"/>
    <property type="match status" value="1"/>
</dbReference>
<comment type="similarity">
    <text evidence="1">Belongs to the glycosyltransferase 2 family.</text>
</comment>
<dbReference type="InterPro" id="IPR001173">
    <property type="entry name" value="Glyco_trans_2-like"/>
</dbReference>
<name>A0A511VA49_9BACL</name>
<dbReference type="GO" id="GO:0016758">
    <property type="term" value="F:hexosyltransferase activity"/>
    <property type="evidence" value="ECO:0007669"/>
    <property type="project" value="UniProtKB-ARBA"/>
</dbReference>
<keyword evidence="3" id="KW-0808">Transferase</keyword>
<reference evidence="3 4" key="1">
    <citation type="submission" date="2019-07" db="EMBL/GenBank/DDBJ databases">
        <title>Whole genome shotgun sequence of Aneurinibacillus danicus NBRC 102444.</title>
        <authorList>
            <person name="Hosoyama A."/>
            <person name="Uohara A."/>
            <person name="Ohji S."/>
            <person name="Ichikawa N."/>
        </authorList>
    </citation>
    <scope>NUCLEOTIDE SEQUENCE [LARGE SCALE GENOMIC DNA]</scope>
    <source>
        <strain evidence="3 4">NBRC 102444</strain>
    </source>
</reference>
<dbReference type="Gene3D" id="3.90.550.10">
    <property type="entry name" value="Spore Coat Polysaccharide Biosynthesis Protein SpsA, Chain A"/>
    <property type="match status" value="1"/>
</dbReference>
<evidence type="ECO:0000313" key="4">
    <source>
        <dbReference type="Proteomes" id="UP000321157"/>
    </source>
</evidence>
<dbReference type="PANTHER" id="PTHR22916:SF3">
    <property type="entry name" value="UDP-GLCNAC:BETAGAL BETA-1,3-N-ACETYLGLUCOSAMINYLTRANSFERASE-LIKE PROTEIN 1"/>
    <property type="match status" value="1"/>
</dbReference>